<feature type="transmembrane region" description="Helical" evidence="1">
    <location>
        <begin position="163"/>
        <end position="181"/>
    </location>
</feature>
<dbReference type="HOGENOM" id="CLU_131790_0_0_1"/>
<keyword evidence="3" id="KW-1185">Reference proteome</keyword>
<accession>M1CY61</accession>
<evidence type="ECO:0000313" key="2">
    <source>
        <dbReference type="EnsemblPlants" id="PGSC0003DMT400077292"/>
    </source>
</evidence>
<keyword evidence="1" id="KW-0812">Transmembrane</keyword>
<dbReference type="InterPro" id="IPR027267">
    <property type="entry name" value="AH/BAR_dom_sf"/>
</dbReference>
<reference evidence="3" key="1">
    <citation type="journal article" date="2011" name="Nature">
        <title>Genome sequence and analysis of the tuber crop potato.</title>
        <authorList>
            <consortium name="The Potato Genome Sequencing Consortium"/>
        </authorList>
    </citation>
    <scope>NUCLEOTIDE SEQUENCE [LARGE SCALE GENOMIC DNA]</scope>
    <source>
        <strain evidence="3">cv. DM1-3 516 R44</strain>
    </source>
</reference>
<dbReference type="OrthoDB" id="6019202at2759"/>
<evidence type="ECO:0000313" key="3">
    <source>
        <dbReference type="Proteomes" id="UP000011115"/>
    </source>
</evidence>
<dbReference type="SUPFAM" id="SSF103657">
    <property type="entry name" value="BAR/IMD domain-like"/>
    <property type="match status" value="1"/>
</dbReference>
<dbReference type="AlphaFoldDB" id="M1CY61"/>
<dbReference type="ExpressionAtlas" id="M1CY61">
    <property type="expression patterns" value="baseline"/>
</dbReference>
<evidence type="ECO:0000256" key="1">
    <source>
        <dbReference type="SAM" id="Phobius"/>
    </source>
</evidence>
<dbReference type="Proteomes" id="UP000011115">
    <property type="component" value="Unassembled WGS sequence"/>
</dbReference>
<reference evidence="2" key="2">
    <citation type="submission" date="2015-06" db="UniProtKB">
        <authorList>
            <consortium name="EnsemblPlants"/>
        </authorList>
    </citation>
    <scope>IDENTIFICATION</scope>
    <source>
        <strain evidence="2">DM1-3 516 R44</strain>
    </source>
</reference>
<dbReference type="Gramene" id="PGSC0003DMT400077292">
    <property type="protein sequence ID" value="PGSC0003DMT400077292"/>
    <property type="gene ID" value="PGSC0003DMG400030067"/>
</dbReference>
<gene>
    <name evidence="2" type="primary">LOC102605617</name>
</gene>
<keyword evidence="1" id="KW-0472">Membrane</keyword>
<keyword evidence="1" id="KW-1133">Transmembrane helix</keyword>
<proteinExistence type="predicted"/>
<organism evidence="2 3">
    <name type="scientific">Solanum tuberosum</name>
    <name type="common">Potato</name>
    <dbReference type="NCBI Taxonomy" id="4113"/>
    <lineage>
        <taxon>Eukaryota</taxon>
        <taxon>Viridiplantae</taxon>
        <taxon>Streptophyta</taxon>
        <taxon>Embryophyta</taxon>
        <taxon>Tracheophyta</taxon>
        <taxon>Spermatophyta</taxon>
        <taxon>Magnoliopsida</taxon>
        <taxon>eudicotyledons</taxon>
        <taxon>Gunneridae</taxon>
        <taxon>Pentapetalae</taxon>
        <taxon>asterids</taxon>
        <taxon>lamiids</taxon>
        <taxon>Solanales</taxon>
        <taxon>Solanaceae</taxon>
        <taxon>Solanoideae</taxon>
        <taxon>Solaneae</taxon>
        <taxon>Solanum</taxon>
    </lineage>
</organism>
<dbReference type="EnsemblPlants" id="PGSC0003DMT400077292">
    <property type="protein sequence ID" value="PGSC0003DMT400077292"/>
    <property type="gene ID" value="PGSC0003DMG400030067"/>
</dbReference>
<sequence>MEAIKKQATKLREQVAKQQQAILRQLGHLGHESVMVDEAELEIHQRLQELYMSTRAAKHFQRDIVRGVEGYISTSKKQVEIARKLVDNCYKYGSEIQNGPSTLPKVAVEFGTSHAAMEDQREIMLGVLGSQVRSMLFSFTVICIPNGIPHKEKDIYIMEIEGHMMKVIIVCLYLTILLHFLQREL</sequence>
<protein>
    <submittedName>
        <fullName evidence="2">Clathrin binding protein</fullName>
    </submittedName>
</protein>
<name>M1CY61_SOLTU</name>